<feature type="binding site" description="in other chain" evidence="8">
    <location>
        <begin position="133"/>
        <end position="135"/>
    </location>
    <ligand>
        <name>FMN</name>
        <dbReference type="ChEBI" id="CHEBI:58210"/>
        <note>ligand shared between dimeric partners</note>
    </ligand>
</feature>
<feature type="binding site" evidence="8">
    <location>
        <position position="39"/>
    </location>
    <ligand>
        <name>FMN</name>
        <dbReference type="ChEBI" id="CHEBI:58210"/>
        <note>ligand shared between dimeric partners</note>
    </ligand>
</feature>
<evidence type="ECO:0000256" key="7">
    <source>
        <dbReference type="PIRNR" id="PIRNR000232"/>
    </source>
</evidence>
<dbReference type="SUPFAM" id="SSF55469">
    <property type="entry name" value="FMN-dependent nitroreductase-like"/>
    <property type="match status" value="1"/>
</dbReference>
<name>A0A7X1GJ48_9PSED</name>
<feature type="domain" description="Nitroreductase" evidence="9">
    <location>
        <begin position="9"/>
        <end position="163"/>
    </location>
</feature>
<dbReference type="Pfam" id="PF00881">
    <property type="entry name" value="Nitroreductase"/>
    <property type="match status" value="1"/>
</dbReference>
<dbReference type="CDD" id="cd02135">
    <property type="entry name" value="YdjA-like"/>
    <property type="match status" value="1"/>
</dbReference>
<keyword evidence="4 7" id="KW-0521">NADP</keyword>
<keyword evidence="5 7" id="KW-0560">Oxidoreductase</keyword>
<dbReference type="GO" id="GO:0016491">
    <property type="term" value="F:oxidoreductase activity"/>
    <property type="evidence" value="ECO:0007669"/>
    <property type="project" value="UniProtKB-UniRule"/>
</dbReference>
<dbReference type="Gene3D" id="3.40.109.10">
    <property type="entry name" value="NADH Oxidase"/>
    <property type="match status" value="1"/>
</dbReference>
<dbReference type="Proteomes" id="UP000526003">
    <property type="component" value="Unassembled WGS sequence"/>
</dbReference>
<keyword evidence="3 7" id="KW-0288">FMN</keyword>
<dbReference type="PANTHER" id="PTHR43821:SF1">
    <property type="entry name" value="NAD(P)H NITROREDUCTASE YDJA-RELATED"/>
    <property type="match status" value="1"/>
</dbReference>
<comment type="cofactor">
    <cofactor evidence="8">
        <name>FMN</name>
        <dbReference type="ChEBI" id="CHEBI:58210"/>
    </cofactor>
    <text evidence="8">Binds 1 FMN per subunit.</text>
</comment>
<reference evidence="10 11" key="1">
    <citation type="submission" date="2020-08" db="EMBL/GenBank/DDBJ databases">
        <title>Pseudomonas sp. nov.</title>
        <authorList>
            <person name="Gieschler S."/>
            <person name="Fiedler G."/>
            <person name="Brinks E."/>
            <person name="Boehnlein C."/>
            <person name="Franz C.M.A.P."/>
            <person name="Kabisch J."/>
        </authorList>
    </citation>
    <scope>NUCLEOTIDE SEQUENCE [LARGE SCALE GENOMIC DNA]</scope>
    <source>
        <strain evidence="10 11">MBT-1</strain>
    </source>
</reference>
<keyword evidence="6 7" id="KW-0520">NAD</keyword>
<evidence type="ECO:0000313" key="11">
    <source>
        <dbReference type="Proteomes" id="UP000526003"/>
    </source>
</evidence>
<evidence type="ECO:0000313" key="10">
    <source>
        <dbReference type="EMBL" id="MBC2693436.1"/>
    </source>
</evidence>
<comment type="caution">
    <text evidence="10">The sequence shown here is derived from an EMBL/GenBank/DDBJ whole genome shotgun (WGS) entry which is preliminary data.</text>
</comment>
<comment type="similarity">
    <text evidence="1 7">Belongs to the nitroreductase family.</text>
</comment>
<dbReference type="AlphaFoldDB" id="A0A7X1GJ48"/>
<keyword evidence="2 7" id="KW-0285">Flavoprotein</keyword>
<dbReference type="RefSeq" id="WP_185819218.1">
    <property type="nucleotide sequence ID" value="NZ_CP090311.1"/>
</dbReference>
<feature type="binding site" evidence="8">
    <location>
        <position position="35"/>
    </location>
    <ligand>
        <name>FMN</name>
        <dbReference type="ChEBI" id="CHEBI:58210"/>
        <note>ligand shared between dimeric partners</note>
    </ligand>
</feature>
<dbReference type="InterPro" id="IPR029479">
    <property type="entry name" value="Nitroreductase"/>
</dbReference>
<dbReference type="PANTHER" id="PTHR43821">
    <property type="entry name" value="NAD(P)H NITROREDUCTASE YDJA-RELATED"/>
    <property type="match status" value="1"/>
</dbReference>
<gene>
    <name evidence="10" type="ORF">H7995_27015</name>
</gene>
<dbReference type="InterPro" id="IPR052530">
    <property type="entry name" value="NAD(P)H_nitroreductase"/>
</dbReference>
<evidence type="ECO:0000256" key="3">
    <source>
        <dbReference type="ARBA" id="ARBA00022643"/>
    </source>
</evidence>
<evidence type="ECO:0000256" key="6">
    <source>
        <dbReference type="ARBA" id="ARBA00023027"/>
    </source>
</evidence>
<evidence type="ECO:0000256" key="4">
    <source>
        <dbReference type="ARBA" id="ARBA00022857"/>
    </source>
</evidence>
<dbReference type="EC" id="1.-.-.-" evidence="7"/>
<sequence>MQALDALLNRVSVPRLLDPAPTAEQREVLFGAAMRAPDHGHLQPWRFLTVEGEAREQLGEILAQAALLQDAEAPQAVVDKARNGPLRAPLVVVVVARLQDHLKYPKSEQLLAAGCAAHGILLAAYAQGIGAVWRTGELAYSAHVAKGLGLGEGEQVIAFLYLGTPQKEPRVAEKVDLTQFVSAWSAQG</sequence>
<organism evidence="10 11">
    <name type="scientific">Pseudomonas kielensis</name>
    <dbReference type="NCBI Taxonomy" id="2762577"/>
    <lineage>
        <taxon>Bacteria</taxon>
        <taxon>Pseudomonadati</taxon>
        <taxon>Pseudomonadota</taxon>
        <taxon>Gammaproteobacteria</taxon>
        <taxon>Pseudomonadales</taxon>
        <taxon>Pseudomonadaceae</taxon>
        <taxon>Pseudomonas</taxon>
    </lineage>
</organism>
<evidence type="ECO:0000256" key="1">
    <source>
        <dbReference type="ARBA" id="ARBA00007118"/>
    </source>
</evidence>
<accession>A0A7X1GJ48</accession>
<evidence type="ECO:0000256" key="5">
    <source>
        <dbReference type="ARBA" id="ARBA00023002"/>
    </source>
</evidence>
<dbReference type="PIRSF" id="PIRSF000232">
    <property type="entry name" value="YdjA"/>
    <property type="match status" value="1"/>
</dbReference>
<dbReference type="EMBL" id="JACMYG010000050">
    <property type="protein sequence ID" value="MBC2693436.1"/>
    <property type="molecule type" value="Genomic_DNA"/>
</dbReference>
<keyword evidence="11" id="KW-1185">Reference proteome</keyword>
<feature type="binding site" description="in other chain" evidence="8">
    <location>
        <begin position="10"/>
        <end position="12"/>
    </location>
    <ligand>
        <name>FMN</name>
        <dbReference type="ChEBI" id="CHEBI:58210"/>
        <note>ligand shared between dimeric partners</note>
    </ligand>
</feature>
<proteinExistence type="inferred from homology"/>
<dbReference type="NCBIfam" id="NF008088">
    <property type="entry name" value="PRK10828.1"/>
    <property type="match status" value="1"/>
</dbReference>
<evidence type="ECO:0000256" key="2">
    <source>
        <dbReference type="ARBA" id="ARBA00022630"/>
    </source>
</evidence>
<protein>
    <recommendedName>
        <fullName evidence="7">Putative NAD(P)H nitroreductase</fullName>
        <ecNumber evidence="7">1.-.-.-</ecNumber>
    </recommendedName>
</protein>
<evidence type="ECO:0000259" key="9">
    <source>
        <dbReference type="Pfam" id="PF00881"/>
    </source>
</evidence>
<dbReference type="InterPro" id="IPR026021">
    <property type="entry name" value="YdjA-like"/>
</dbReference>
<dbReference type="InterPro" id="IPR000415">
    <property type="entry name" value="Nitroreductase-like"/>
</dbReference>
<evidence type="ECO:0000256" key="8">
    <source>
        <dbReference type="PIRSR" id="PIRSR000232-1"/>
    </source>
</evidence>